<evidence type="ECO:0000313" key="6">
    <source>
        <dbReference type="Proteomes" id="UP000318102"/>
    </source>
</evidence>
<feature type="binding site" evidence="2">
    <location>
        <position position="434"/>
    </location>
    <ligand>
        <name>Zn(2+)</name>
        <dbReference type="ChEBI" id="CHEBI:29105"/>
        <note>catalytic</note>
    </ligand>
</feature>
<dbReference type="GO" id="GO:0008237">
    <property type="term" value="F:metallopeptidase activity"/>
    <property type="evidence" value="ECO:0007669"/>
    <property type="project" value="InterPro"/>
</dbReference>
<dbReference type="InterPro" id="IPR034015">
    <property type="entry name" value="M1_LTA4H"/>
</dbReference>
<dbReference type="InterPro" id="IPR027268">
    <property type="entry name" value="Peptidase_M4/M1_CTD_sf"/>
</dbReference>
<feature type="active site" description="Proton donor" evidence="1">
    <location>
        <position position="485"/>
    </location>
</feature>
<dbReference type="CDD" id="cd09604">
    <property type="entry name" value="M1_APN_like"/>
    <property type="match status" value="1"/>
</dbReference>
<dbReference type="Proteomes" id="UP000318102">
    <property type="component" value="Unassembled WGS sequence"/>
</dbReference>
<evidence type="ECO:0000256" key="3">
    <source>
        <dbReference type="SAM" id="MobiDB-lite"/>
    </source>
</evidence>
<evidence type="ECO:0000259" key="4">
    <source>
        <dbReference type="Pfam" id="PF01433"/>
    </source>
</evidence>
<dbReference type="Gene3D" id="2.60.40.1730">
    <property type="entry name" value="tricorn interacting facor f3 domain"/>
    <property type="match status" value="1"/>
</dbReference>
<feature type="binding site" evidence="2">
    <location>
        <position position="415"/>
    </location>
    <ligand>
        <name>Zn(2+)</name>
        <dbReference type="ChEBI" id="CHEBI:29105"/>
        <note>catalytic</note>
    </ligand>
</feature>
<dbReference type="EMBL" id="VNJK01000008">
    <property type="protein sequence ID" value="TVX85236.1"/>
    <property type="molecule type" value="Genomic_DNA"/>
</dbReference>
<feature type="domain" description="Peptidase M1 membrane alanine aminopeptidase" evidence="4">
    <location>
        <begin position="406"/>
        <end position="542"/>
    </location>
</feature>
<feature type="active site" description="Proton acceptor" evidence="1">
    <location>
        <position position="412"/>
    </location>
</feature>
<dbReference type="PANTHER" id="PTHR45726">
    <property type="entry name" value="LEUKOTRIENE A-4 HYDROLASE"/>
    <property type="match status" value="1"/>
</dbReference>
<feature type="region of interest" description="Disordered" evidence="3">
    <location>
        <begin position="73"/>
        <end position="94"/>
    </location>
</feature>
<dbReference type="OrthoDB" id="3268975at2"/>
<comment type="caution">
    <text evidence="5">The sequence shown here is derived from an EMBL/GenBank/DDBJ whole genome shotgun (WGS) entry which is preliminary data.</text>
</comment>
<organism evidence="5 6">
    <name type="scientific">Paenibacillus agilis</name>
    <dbReference type="NCBI Taxonomy" id="3020863"/>
    <lineage>
        <taxon>Bacteria</taxon>
        <taxon>Bacillati</taxon>
        <taxon>Bacillota</taxon>
        <taxon>Bacilli</taxon>
        <taxon>Bacillales</taxon>
        <taxon>Paenibacillaceae</taxon>
        <taxon>Paenibacillus</taxon>
    </lineage>
</organism>
<keyword evidence="2" id="KW-0479">Metal-binding</keyword>
<dbReference type="SUPFAM" id="SSF55486">
    <property type="entry name" value="Metalloproteases ('zincins'), catalytic domain"/>
    <property type="match status" value="1"/>
</dbReference>
<dbReference type="PANTHER" id="PTHR45726:SF3">
    <property type="entry name" value="LEUKOTRIENE A-4 HYDROLASE"/>
    <property type="match status" value="1"/>
</dbReference>
<reference evidence="5 6" key="1">
    <citation type="submission" date="2019-07" db="EMBL/GenBank/DDBJ databases">
        <authorList>
            <person name="Kim J."/>
        </authorList>
    </citation>
    <scope>NUCLEOTIDE SEQUENCE [LARGE SCALE GENOMIC DNA]</scope>
    <source>
        <strain evidence="5 6">N4</strain>
    </source>
</reference>
<sequence>MMGTSIMKITSTTKMFVTSTTRSTYMGGQFFMKKNKSSRVLRMAAGLLSITIASQFLLAPSIIEASTSVKEVKTTSSSNTVSSSTGKHVQDGQRTSPIQYTIDLKLDEKQMKLSGTQSVLFRNTTKDELSEVVFHTFADSYRSIDTQTSMFQTSNKEIAKEYPNKKPADFLGGIDIKRVTDKSGEGKLSFENKNQSLSVKLGKTLKPGEEVVMELDYTVDLPFGMQRLAYYKDLISAVHFYPVVAMYDEEKQDWSRLPYSKTLETDYFESSDYKVSLNVPENYKVSMPGKLQETAADNGRKVVTATADKTREFVFFASPNYKVKSKNVNGVNIEMYYFGDSKEKDAVAERYINQAAKAIDFFGKKFGAYPYQDFRIQETYVEGVAIEYTRVIQMGQISDHTVVEDDSVFIHEVAHQWFHAIIGNDSETEGFLDEGLTNFATSYFYEEQKDEMQGFNGMRMASAPSEKAIASNNDEAGDEAHPLYYERGRLAVYELYRKVGQPTFDRIMQEYYNRYALGNASIADWLQTIGDIAGKDIQEHMRKSLYEPNFDLSDAYKLTPEEEQHLTGLMMKSTYDQIFESNANLPQEVFARMYHRAYNGEPVTIVLSDGVSKKAMEQQKQLAEQIQTLMQMGGAEAKIVTERSLVKKQLEKELSKSHIIAIGSSRHNPVIQALKPGIQKGSKAIQLDWNKAMKQKDTSGVYMVKHPYHKDRLLMHIYWTSEQVNAKAWPTMMQTMMKTSNFSSDFYQWFQMNGQGKVTAQKFEVNPISKFFE</sequence>
<comment type="cofactor">
    <cofactor evidence="2">
        <name>Zn(2+)</name>
        <dbReference type="ChEBI" id="CHEBI:29105"/>
    </cofactor>
    <text evidence="2">Binds 1 zinc ion per subunit.</text>
</comment>
<evidence type="ECO:0000256" key="1">
    <source>
        <dbReference type="PIRSR" id="PIRSR634015-1"/>
    </source>
</evidence>
<feature type="binding site" evidence="2">
    <location>
        <position position="411"/>
    </location>
    <ligand>
        <name>Zn(2+)</name>
        <dbReference type="ChEBI" id="CHEBI:29105"/>
        <note>catalytic</note>
    </ligand>
</feature>
<dbReference type="Gene3D" id="1.10.390.10">
    <property type="entry name" value="Neutral Protease Domain 2"/>
    <property type="match status" value="1"/>
</dbReference>
<evidence type="ECO:0000256" key="2">
    <source>
        <dbReference type="PIRSR" id="PIRSR634015-3"/>
    </source>
</evidence>
<keyword evidence="6" id="KW-1185">Reference proteome</keyword>
<feature type="compositionally biased region" description="Low complexity" evidence="3">
    <location>
        <begin position="73"/>
        <end position="87"/>
    </location>
</feature>
<dbReference type="Pfam" id="PF01433">
    <property type="entry name" value="Peptidase_M1"/>
    <property type="match status" value="1"/>
</dbReference>
<keyword evidence="2" id="KW-0862">Zinc</keyword>
<accession>A0A559IC60</accession>
<evidence type="ECO:0000313" key="5">
    <source>
        <dbReference type="EMBL" id="TVX85236.1"/>
    </source>
</evidence>
<dbReference type="InterPro" id="IPR014782">
    <property type="entry name" value="Peptidase_M1_dom"/>
</dbReference>
<name>A0A559IC60_9BACL</name>
<dbReference type="InterPro" id="IPR042097">
    <property type="entry name" value="Aminopeptidase_N-like_N_sf"/>
</dbReference>
<protein>
    <submittedName>
        <fullName evidence="5">M1 family metallopeptidase</fullName>
    </submittedName>
</protein>
<proteinExistence type="predicted"/>
<dbReference type="AlphaFoldDB" id="A0A559IC60"/>
<gene>
    <name evidence="5" type="ORF">FPZ44_25270</name>
</gene>
<dbReference type="GO" id="GO:0008270">
    <property type="term" value="F:zinc ion binding"/>
    <property type="evidence" value="ECO:0007669"/>
    <property type="project" value="InterPro"/>
</dbReference>